<evidence type="ECO:0000313" key="2">
    <source>
        <dbReference type="Proteomes" id="UP000198534"/>
    </source>
</evidence>
<name>A0A1H3ATX4_9BACL</name>
<dbReference type="Proteomes" id="UP000198534">
    <property type="component" value="Unassembled WGS sequence"/>
</dbReference>
<dbReference type="EMBL" id="FNNQ01000014">
    <property type="protein sequence ID" value="SDX32841.1"/>
    <property type="molecule type" value="Genomic_DNA"/>
</dbReference>
<sequence length="74" mass="8397">MSTGEGFFSGIVHDGDGAFYVSLFVQGGLYYFKTTNKNLQQTNSLFFFCIQAKKGKSDVYIRVRKIRSDVLEKV</sequence>
<gene>
    <name evidence="1" type="ORF">SAMN05444487_11448</name>
</gene>
<protein>
    <submittedName>
        <fullName evidence="1">Uncharacterized protein</fullName>
    </submittedName>
</protein>
<proteinExistence type="predicted"/>
<accession>A0A1H3ATX4</accession>
<dbReference type="AlphaFoldDB" id="A0A1H3ATX4"/>
<keyword evidence="2" id="KW-1185">Reference proteome</keyword>
<evidence type="ECO:0000313" key="1">
    <source>
        <dbReference type="EMBL" id="SDX32841.1"/>
    </source>
</evidence>
<organism evidence="1 2">
    <name type="scientific">Marininema mesophilum</name>
    <dbReference type="NCBI Taxonomy" id="1048340"/>
    <lineage>
        <taxon>Bacteria</taxon>
        <taxon>Bacillati</taxon>
        <taxon>Bacillota</taxon>
        <taxon>Bacilli</taxon>
        <taxon>Bacillales</taxon>
        <taxon>Thermoactinomycetaceae</taxon>
        <taxon>Marininema</taxon>
    </lineage>
</organism>
<dbReference type="RefSeq" id="WP_091741876.1">
    <property type="nucleotide sequence ID" value="NZ_FNNQ01000014.1"/>
</dbReference>
<reference evidence="1 2" key="1">
    <citation type="submission" date="2016-10" db="EMBL/GenBank/DDBJ databases">
        <authorList>
            <person name="de Groot N.N."/>
        </authorList>
    </citation>
    <scope>NUCLEOTIDE SEQUENCE [LARGE SCALE GENOMIC DNA]</scope>
    <source>
        <strain evidence="1 2">DSM 45610</strain>
    </source>
</reference>
<dbReference type="STRING" id="1048340.SAMN05444487_11448"/>